<dbReference type="SUPFAM" id="SSF54631">
    <property type="entry name" value="CBS-domain pair"/>
    <property type="match status" value="1"/>
</dbReference>
<dbReference type="PANTHER" id="PTHR43080">
    <property type="entry name" value="CBS DOMAIN-CONTAINING PROTEIN CBSX3, MITOCHONDRIAL"/>
    <property type="match status" value="1"/>
</dbReference>
<dbReference type="InterPro" id="IPR028979">
    <property type="entry name" value="Ser_kin/Pase_Hpr-like_N_sf"/>
</dbReference>
<dbReference type="Gene3D" id="3.10.580.10">
    <property type="entry name" value="CBS-domain"/>
    <property type="match status" value="1"/>
</dbReference>
<dbReference type="RefSeq" id="WP_068280882.1">
    <property type="nucleotide sequence ID" value="NZ_CP014873.1"/>
</dbReference>
<evidence type="ECO:0000256" key="1">
    <source>
        <dbReference type="ARBA" id="ARBA00023122"/>
    </source>
</evidence>
<evidence type="ECO:0000313" key="3">
    <source>
        <dbReference type="Proteomes" id="UP000078582"/>
    </source>
</evidence>
<dbReference type="SUPFAM" id="SSF46785">
    <property type="entry name" value="Winged helix' DNA-binding domain"/>
    <property type="match status" value="1"/>
</dbReference>
<dbReference type="Pfam" id="PF07085">
    <property type="entry name" value="DRTGG"/>
    <property type="match status" value="1"/>
</dbReference>
<proteinExistence type="predicted"/>
<dbReference type="SMART" id="SM00116">
    <property type="entry name" value="CBS"/>
    <property type="match status" value="2"/>
</dbReference>
<evidence type="ECO:0000313" key="2">
    <source>
        <dbReference type="EMBL" id="ANK62610.1"/>
    </source>
</evidence>
<dbReference type="InterPro" id="IPR029069">
    <property type="entry name" value="HotDog_dom_sf"/>
</dbReference>
<dbReference type="Gene3D" id="3.10.129.10">
    <property type="entry name" value="Hotdog Thioesterase"/>
    <property type="match status" value="1"/>
</dbReference>
<dbReference type="InterPro" id="IPR036390">
    <property type="entry name" value="WH_DNA-bd_sf"/>
</dbReference>
<accession>A0A192H2M4</accession>
<dbReference type="Gene3D" id="3.40.1390.20">
    <property type="entry name" value="HprK N-terminal domain-like"/>
    <property type="match status" value="1"/>
</dbReference>
<keyword evidence="1" id="KW-0129">CBS domain</keyword>
<dbReference type="AlphaFoldDB" id="A0A192H2M4"/>
<dbReference type="Pfam" id="PF00571">
    <property type="entry name" value="CBS"/>
    <property type="match status" value="1"/>
</dbReference>
<dbReference type="GeneID" id="42982073"/>
<dbReference type="InterPro" id="IPR036388">
    <property type="entry name" value="WH-like_DNA-bd_sf"/>
</dbReference>
<reference evidence="2 3" key="1">
    <citation type="submission" date="2016-03" db="EMBL/GenBank/DDBJ databases">
        <title>Pediococcus and Lactobacillus from brewery environment - whole genome sequencing and assembly.</title>
        <authorList>
            <person name="Behr J."/>
            <person name="Geissler A.J."/>
            <person name="Vogel R.F."/>
        </authorList>
    </citation>
    <scope>NUCLEOTIDE SEQUENCE [LARGE SCALE GENOMIC DNA]</scope>
    <source>
        <strain evidence="2 3">TMW 1.1989</strain>
    </source>
</reference>
<organism evidence="2 3">
    <name type="scientific">Loigolactobacillus backii</name>
    <dbReference type="NCBI Taxonomy" id="375175"/>
    <lineage>
        <taxon>Bacteria</taxon>
        <taxon>Bacillati</taxon>
        <taxon>Bacillota</taxon>
        <taxon>Bacilli</taxon>
        <taxon>Lactobacillales</taxon>
        <taxon>Lactobacillaceae</taxon>
        <taxon>Loigolactobacillus</taxon>
    </lineage>
</organism>
<dbReference type="SUPFAM" id="SSF75138">
    <property type="entry name" value="HprK N-terminal domain-like"/>
    <property type="match status" value="1"/>
</dbReference>
<dbReference type="InterPro" id="IPR046342">
    <property type="entry name" value="CBS_dom_sf"/>
</dbReference>
<dbReference type="InterPro" id="IPR010766">
    <property type="entry name" value="DRTGG"/>
</dbReference>
<gene>
    <name evidence="2" type="ORF">AYR53_07385</name>
</gene>
<dbReference type="Proteomes" id="UP000078582">
    <property type="component" value="Chromosome"/>
</dbReference>
<dbReference type="OrthoDB" id="1790451at2"/>
<sequence>MAHKREQVIRFIEKLVVGKKVSVRGLSHQLGLSEGTVYQGIKEAEERGLVATIPRVGTIRINHTIQTMQDTLTYQALLQIINGQVLAGEQGLTKVLHHFLIGAMTADRMLPYLTANALVIVGNREDVQQTALHNGAAVLITGGLAVSPAIVDLANRKELPILSTKFDTYTVATMINRALADQRIKHKIATVADVYTALEHTRYLYSRQTVVDYKRLNRVSTHARFPVITQTNQLVGIIAGKDIFDKAGSLTLDKVMTKAPVTVSLTTSLASVRHMMVYDGYELLPVVDAQLHLLGIISRQDVMAKMDERKEKAAGTYFDQVTSSLTAQQGGAAYHTTVLPQMTNQIGTISFGVLSELVASACQRHLHYKINRASTIDQVSLHYLRLIQLDARLTIIPLIMEAGRHSAKIDVNVQQNNQLVAKAIVTCQLLENPK</sequence>
<protein>
    <submittedName>
        <fullName evidence="2">Uncharacterized protein</fullName>
    </submittedName>
</protein>
<dbReference type="PANTHER" id="PTHR43080:SF2">
    <property type="entry name" value="CBS DOMAIN-CONTAINING PROTEIN"/>
    <property type="match status" value="1"/>
</dbReference>
<dbReference type="PROSITE" id="PS51371">
    <property type="entry name" value="CBS"/>
    <property type="match status" value="1"/>
</dbReference>
<dbReference type="InterPro" id="IPR051257">
    <property type="entry name" value="Diverse_CBS-Domain"/>
</dbReference>
<dbReference type="SUPFAM" id="SSF54637">
    <property type="entry name" value="Thioesterase/thiol ester dehydrase-isomerase"/>
    <property type="match status" value="1"/>
</dbReference>
<dbReference type="STRING" id="375175.AYR53_07385"/>
<dbReference type="Gene3D" id="1.10.10.10">
    <property type="entry name" value="Winged helix-like DNA-binding domain superfamily/Winged helix DNA-binding domain"/>
    <property type="match status" value="1"/>
</dbReference>
<dbReference type="InterPro" id="IPR000644">
    <property type="entry name" value="CBS_dom"/>
</dbReference>
<dbReference type="CDD" id="cd04596">
    <property type="entry name" value="CBS_pair_DRTGG_assoc"/>
    <property type="match status" value="1"/>
</dbReference>
<keyword evidence="3" id="KW-1185">Reference proteome</keyword>
<dbReference type="EMBL" id="CP014873">
    <property type="protein sequence ID" value="ANK62610.1"/>
    <property type="molecule type" value="Genomic_DNA"/>
</dbReference>
<name>A0A192H2M4_9LACO</name>